<reference evidence="2" key="1">
    <citation type="journal article" date="2019" name="Sci. Rep.">
        <title>Draft genome of Tanacetum cinerariifolium, the natural source of mosquito coil.</title>
        <authorList>
            <person name="Yamashiro T."/>
            <person name="Shiraishi A."/>
            <person name="Satake H."/>
            <person name="Nakayama K."/>
        </authorList>
    </citation>
    <scope>NUCLEOTIDE SEQUENCE</scope>
</reference>
<feature type="compositionally biased region" description="Basic and acidic residues" evidence="1">
    <location>
        <begin position="437"/>
        <end position="448"/>
    </location>
</feature>
<proteinExistence type="predicted"/>
<dbReference type="PANTHER" id="PTHR31286">
    <property type="entry name" value="GLYCINE-RICH CELL WALL STRUCTURAL PROTEIN 1.8-LIKE"/>
    <property type="match status" value="1"/>
</dbReference>
<feature type="region of interest" description="Disordered" evidence="1">
    <location>
        <begin position="517"/>
        <end position="536"/>
    </location>
</feature>
<protein>
    <submittedName>
        <fullName evidence="2">Uncharacterized protein</fullName>
    </submittedName>
</protein>
<organism evidence="2">
    <name type="scientific">Tanacetum cinerariifolium</name>
    <name type="common">Dalmatian daisy</name>
    <name type="synonym">Chrysanthemum cinerariifolium</name>
    <dbReference type="NCBI Taxonomy" id="118510"/>
    <lineage>
        <taxon>Eukaryota</taxon>
        <taxon>Viridiplantae</taxon>
        <taxon>Streptophyta</taxon>
        <taxon>Embryophyta</taxon>
        <taxon>Tracheophyta</taxon>
        <taxon>Spermatophyta</taxon>
        <taxon>Magnoliopsida</taxon>
        <taxon>eudicotyledons</taxon>
        <taxon>Gunneridae</taxon>
        <taxon>Pentapetalae</taxon>
        <taxon>asterids</taxon>
        <taxon>campanulids</taxon>
        <taxon>Asterales</taxon>
        <taxon>Asteraceae</taxon>
        <taxon>Asteroideae</taxon>
        <taxon>Anthemideae</taxon>
        <taxon>Anthemidinae</taxon>
        <taxon>Tanacetum</taxon>
    </lineage>
</organism>
<gene>
    <name evidence="2" type="ORF">Tci_043749</name>
</gene>
<feature type="compositionally biased region" description="Acidic residues" evidence="1">
    <location>
        <begin position="449"/>
        <end position="461"/>
    </location>
</feature>
<feature type="region of interest" description="Disordered" evidence="1">
    <location>
        <begin position="1179"/>
        <end position="1203"/>
    </location>
</feature>
<feature type="region of interest" description="Disordered" evidence="1">
    <location>
        <begin position="788"/>
        <end position="818"/>
    </location>
</feature>
<feature type="region of interest" description="Disordered" evidence="1">
    <location>
        <begin position="435"/>
        <end position="462"/>
    </location>
</feature>
<dbReference type="EMBL" id="BKCJ010006367">
    <property type="protein sequence ID" value="GEU71771.1"/>
    <property type="molecule type" value="Genomic_DNA"/>
</dbReference>
<dbReference type="InterPro" id="IPR040256">
    <property type="entry name" value="At4g02000-like"/>
</dbReference>
<name>A0A6L2MCS7_TANCI</name>
<evidence type="ECO:0000313" key="2">
    <source>
        <dbReference type="EMBL" id="GEU71771.1"/>
    </source>
</evidence>
<sequence length="1381" mass="158268">MSRDVLTVGSTTRIPFLYRGEYSQWVERFMNYLEEQTDGKAMINSIKNDDQPLPRVTQVSIAGTTSTKQPPLKDKSMWSDQEKRVLSDLEASSSSADEKISETVHMIMPSKDNLYNGRKEFGFENLRYFEKAKDLRPTLYDEKVIGPGYTLMFLTHSDEALEIEKFKRSRENKIEFAYDYGNLNASYVNEKINFEDDYFQKIINLDFEKIDSPFQQTSSLKQYVPNVILEKIIIDLEDEVVENQSENGCHVVEKQYGDMESLKVIAPGMFKLNVSQCVSPISISKSSYDSKNVEIKLKRKRRETRSDFVCNDAMNVTCGSRMNDLLNDNNFFIFDDVNVRISPVSKMLVRKKPRDSMIVRSKSNLNTSLPRTVHKWLPKLQPLAEPVAKWFPRVKHCPDFSLVHRFGMFKAYDGAGEPNLNVVLSKQIKKVGVVKQIQRERESGGERERDEEDESDGEDVRDECCDADLSSNAFSYAHILDSRSCGESVLKGIQGELERYLLNTLVSESVEGNINDKVVDSSKDSGNSKTINKDIAPIPMPVSKNHLLNPSDKTVVSPRILRKGEVFYDGGGNGLSHNDSNNLKLISGRINELQKEVVDLDLIIVNGSKAWFMTLVGYFVGMRMSHKEIVGHLRKKWRTHHLDENLEGLNRIASRIGTPVIMDRITTSMCERAYGGASFAWVLVEANATKGLVDSIEVCYKCLGMSMDLRVEYPWKPIFCTHFNVFGHGFDKCKAWELNEMKKKQRAEVASKRVDTGGSNIGSGEWNENSQCVPMKKTSVIDRAPSKENIQNNKGKSKVDKGMNSIGKSGKGGVTSGQMDIDERNISEKNENKMILIKVVVVKGKMNEHDRIKEMAMNKQLAEVEVFFKTWQVLTIFEMEIWFEEKLNFYKKSIGEEAYENIVNQIGVDCNGDMKDEVANDRCSSVQFITQNVDFRDCVDELRLGDINTTGMYYTWIQKRRNPELGTLKKLDRIMEGLDKDPSNITLREEEMIYFSTYKEATIDEEKLISRSRIEFVYVVEGKAYYGQDVPNLFVSHFKSFLVVWIDKKGSEKDFRVSEVWKVVRNDSLKGFPYATLGEYLKEWSTKLGHKDVPCEYNSYPRSCLVPFSLILDSSRVFILVVLDLTFIYTWYVTTGLGSFKGVLYSFSLTMVFPTEFYMGGFFKEANLLKMLTMVKEKPEKDKIGSKPNKNGKRGEAEKSQKQLQSIEKEKLKKMQVEGPKMSDFYEFTDELIPFISPPEYDCFLFKVKPNSRDFTKDVVEDISPTKEPQVLNTLPTHPTLQLNMKFQPSSEYPFTYVVRIFFPFLVYSVVPHYLLSLRNEDIIFDPGICKSDLSRPDISPRCGTIKTFNTHRSHLNKCSMLIHGMNNPILDVLLFHFYPP</sequence>
<accession>A0A6L2MCS7</accession>
<evidence type="ECO:0000256" key="1">
    <source>
        <dbReference type="SAM" id="MobiDB-lite"/>
    </source>
</evidence>
<feature type="compositionally biased region" description="Basic and acidic residues" evidence="1">
    <location>
        <begin position="1193"/>
        <end position="1203"/>
    </location>
</feature>
<dbReference type="PANTHER" id="PTHR31286:SF99">
    <property type="entry name" value="DUF4283 DOMAIN-CONTAINING PROTEIN"/>
    <property type="match status" value="1"/>
</dbReference>
<comment type="caution">
    <text evidence="2">The sequence shown here is derived from an EMBL/GenBank/DDBJ whole genome shotgun (WGS) entry which is preliminary data.</text>
</comment>
<feature type="region of interest" description="Disordered" evidence="1">
    <location>
        <begin position="749"/>
        <end position="768"/>
    </location>
</feature>